<evidence type="ECO:0000313" key="1">
    <source>
        <dbReference type="EMBL" id="MBM7642777.1"/>
    </source>
</evidence>
<gene>
    <name evidence="1" type="ORF">JOC28_001075</name>
</gene>
<accession>A0ABS2PRX4</accession>
<proteinExistence type="predicted"/>
<sequence length="131" mass="14787">MKNLMNHLPYKIAYYDAQGHALFDNGGADGSFLRDDVKQDLPSWIREELLLSDSKSLQMQIPTDAFDKILFAHYQASLDDQGQLLGFSETVYDFRQALTSYLNETGQAIVGWSDVTSGPSIKNDLYDDLEN</sequence>
<protein>
    <recommendedName>
        <fullName evidence="3">Sodium transporter</fullName>
    </recommendedName>
</protein>
<organism evidence="1 2">
    <name type="scientific">Streptococcus loxodontisalivarius</name>
    <dbReference type="NCBI Taxonomy" id="1349415"/>
    <lineage>
        <taxon>Bacteria</taxon>
        <taxon>Bacillati</taxon>
        <taxon>Bacillota</taxon>
        <taxon>Bacilli</taxon>
        <taxon>Lactobacillales</taxon>
        <taxon>Streptococcaceae</taxon>
        <taxon>Streptococcus</taxon>
    </lineage>
</organism>
<dbReference type="Proteomes" id="UP000697472">
    <property type="component" value="Unassembled WGS sequence"/>
</dbReference>
<comment type="caution">
    <text evidence="1">The sequence shown here is derived from an EMBL/GenBank/DDBJ whole genome shotgun (WGS) entry which is preliminary data.</text>
</comment>
<evidence type="ECO:0008006" key="3">
    <source>
        <dbReference type="Google" id="ProtNLM"/>
    </source>
</evidence>
<keyword evidence="2" id="KW-1185">Reference proteome</keyword>
<name>A0ABS2PRX4_9STRE</name>
<dbReference type="EMBL" id="JAFBEH010000019">
    <property type="protein sequence ID" value="MBM7642777.1"/>
    <property type="molecule type" value="Genomic_DNA"/>
</dbReference>
<evidence type="ECO:0000313" key="2">
    <source>
        <dbReference type="Proteomes" id="UP000697472"/>
    </source>
</evidence>
<reference evidence="1 2" key="1">
    <citation type="submission" date="2021-01" db="EMBL/GenBank/DDBJ databases">
        <title>Genomic Encyclopedia of Type Strains, Phase IV (KMG-IV): sequencing the most valuable type-strain genomes for metagenomic binning, comparative biology and taxonomic classification.</title>
        <authorList>
            <person name="Goeker M."/>
        </authorList>
    </citation>
    <scope>NUCLEOTIDE SEQUENCE [LARGE SCALE GENOMIC DNA]</scope>
    <source>
        <strain evidence="1 2">DSM 27382</strain>
    </source>
</reference>
<dbReference type="RefSeq" id="WP_205009618.1">
    <property type="nucleotide sequence ID" value="NZ_JAFBEH010000019.1"/>
</dbReference>